<dbReference type="GO" id="GO:0005886">
    <property type="term" value="C:plasma membrane"/>
    <property type="evidence" value="ECO:0007669"/>
    <property type="project" value="UniProtKB-SubCell"/>
</dbReference>
<dbReference type="Proteomes" id="UP000009102">
    <property type="component" value="Chromosome"/>
</dbReference>
<protein>
    <recommendedName>
        <fullName evidence="9">ATP synthase I</fullName>
    </recommendedName>
</protein>
<comment type="subcellular location">
    <subcellularLocation>
        <location evidence="1">Cell membrane</location>
        <topology evidence="1">Multi-pass membrane protein</topology>
    </subcellularLocation>
</comment>
<keyword evidence="2" id="KW-1003">Cell membrane</keyword>
<proteinExistence type="predicted"/>
<feature type="transmembrane region" description="Helical" evidence="6">
    <location>
        <begin position="103"/>
        <end position="121"/>
    </location>
</feature>
<keyword evidence="8" id="KW-1185">Reference proteome</keyword>
<dbReference type="STRING" id="555778.Hneap_2332"/>
<keyword evidence="5 6" id="KW-0472">Membrane</keyword>
<evidence type="ECO:0000313" key="7">
    <source>
        <dbReference type="EMBL" id="ACX97142.1"/>
    </source>
</evidence>
<accession>D0KX22</accession>
<dbReference type="RefSeq" id="WP_012825173.1">
    <property type="nucleotide sequence ID" value="NC_013422.1"/>
</dbReference>
<name>D0KX22_HALNC</name>
<feature type="transmembrane region" description="Helical" evidence="6">
    <location>
        <begin position="77"/>
        <end position="97"/>
    </location>
</feature>
<gene>
    <name evidence="7" type="ordered locus">Hneap_2332</name>
</gene>
<evidence type="ECO:0000256" key="6">
    <source>
        <dbReference type="SAM" id="Phobius"/>
    </source>
</evidence>
<dbReference type="Pfam" id="PF03899">
    <property type="entry name" value="ATP-synt_I"/>
    <property type="match status" value="1"/>
</dbReference>
<dbReference type="OrthoDB" id="5801910at2"/>
<sequence>MTVMSDGIARRGRTVLIAQFLVAAISASLAFWYAGPGAFSGVVGGAVIAITLMLVLGYTMRKASELAVESPQTSMNVMYVGAVVRFVLVLVLFGIALGGLKLSALYTVAGFVGVMIVGVLASRGRDSGRPMSKTD</sequence>
<feature type="transmembrane region" description="Helical" evidence="6">
    <location>
        <begin position="12"/>
        <end position="32"/>
    </location>
</feature>
<dbReference type="HOGENOM" id="CLU_1882861_0_0_6"/>
<evidence type="ECO:0000256" key="3">
    <source>
        <dbReference type="ARBA" id="ARBA00022692"/>
    </source>
</evidence>
<organism evidence="7 8">
    <name type="scientific">Halothiobacillus neapolitanus (strain ATCC 23641 / DSM 15147 / CIP 104769 / NCIMB 8539 / c2)</name>
    <name type="common">Thiobacillus neapolitanus</name>
    <dbReference type="NCBI Taxonomy" id="555778"/>
    <lineage>
        <taxon>Bacteria</taxon>
        <taxon>Pseudomonadati</taxon>
        <taxon>Pseudomonadota</taxon>
        <taxon>Gammaproteobacteria</taxon>
        <taxon>Chromatiales</taxon>
        <taxon>Halothiobacillaceae</taxon>
        <taxon>Halothiobacillus</taxon>
    </lineage>
</organism>
<dbReference type="EMBL" id="CP001801">
    <property type="protein sequence ID" value="ACX97142.1"/>
    <property type="molecule type" value="Genomic_DNA"/>
</dbReference>
<dbReference type="InterPro" id="IPR005598">
    <property type="entry name" value="ATP_synth_I"/>
</dbReference>
<evidence type="ECO:0000313" key="8">
    <source>
        <dbReference type="Proteomes" id="UP000009102"/>
    </source>
</evidence>
<evidence type="ECO:0000256" key="4">
    <source>
        <dbReference type="ARBA" id="ARBA00022989"/>
    </source>
</evidence>
<evidence type="ECO:0000256" key="1">
    <source>
        <dbReference type="ARBA" id="ARBA00004651"/>
    </source>
</evidence>
<dbReference type="KEGG" id="hna:Hneap_2332"/>
<evidence type="ECO:0000256" key="2">
    <source>
        <dbReference type="ARBA" id="ARBA00022475"/>
    </source>
</evidence>
<evidence type="ECO:0000256" key="5">
    <source>
        <dbReference type="ARBA" id="ARBA00023136"/>
    </source>
</evidence>
<feature type="transmembrane region" description="Helical" evidence="6">
    <location>
        <begin position="38"/>
        <end position="56"/>
    </location>
</feature>
<dbReference type="AlphaFoldDB" id="D0KX22"/>
<keyword evidence="4 6" id="KW-1133">Transmembrane helix</keyword>
<evidence type="ECO:0008006" key="9">
    <source>
        <dbReference type="Google" id="ProtNLM"/>
    </source>
</evidence>
<keyword evidence="3 6" id="KW-0812">Transmembrane</keyword>
<reference evidence="7 8" key="1">
    <citation type="submission" date="2009-10" db="EMBL/GenBank/DDBJ databases">
        <title>Complete sequence of Halothiobacillus neapolitanus c2.</title>
        <authorList>
            <consortium name="US DOE Joint Genome Institute"/>
            <person name="Lucas S."/>
            <person name="Copeland A."/>
            <person name="Lapidus A."/>
            <person name="Glavina del Rio T."/>
            <person name="Tice H."/>
            <person name="Bruce D."/>
            <person name="Goodwin L."/>
            <person name="Pitluck S."/>
            <person name="Davenport K."/>
            <person name="Brettin T."/>
            <person name="Detter J.C."/>
            <person name="Han C."/>
            <person name="Tapia R."/>
            <person name="Larimer F."/>
            <person name="Land M."/>
            <person name="Hauser L."/>
            <person name="Kyrpides N."/>
            <person name="Mikhailova N."/>
            <person name="Kerfeld C."/>
            <person name="Cannon G."/>
            <person name="Heinhort S."/>
        </authorList>
    </citation>
    <scope>NUCLEOTIDE SEQUENCE [LARGE SCALE GENOMIC DNA]</scope>
    <source>
        <strain evidence="8">ATCC 23641 / c2</strain>
    </source>
</reference>